<dbReference type="InterPro" id="IPR005821">
    <property type="entry name" value="Ion_trans_dom"/>
</dbReference>
<evidence type="ECO:0000256" key="2">
    <source>
        <dbReference type="ARBA" id="ARBA00022448"/>
    </source>
</evidence>
<evidence type="ECO:0000256" key="9">
    <source>
        <dbReference type="ARBA" id="ARBA00022882"/>
    </source>
</evidence>
<dbReference type="GO" id="GO:0098793">
    <property type="term" value="C:presynapse"/>
    <property type="evidence" value="ECO:0007669"/>
    <property type="project" value="UniProtKB-ARBA"/>
</dbReference>
<reference evidence="19" key="1">
    <citation type="submission" date="2016-04" db="UniProtKB">
        <authorList>
            <consortium name="WormBaseParasite"/>
        </authorList>
    </citation>
    <scope>IDENTIFICATION</scope>
</reference>
<dbReference type="PANTHER" id="PTHR45628:SF7">
    <property type="entry name" value="VOLTAGE-DEPENDENT CALCIUM CHANNEL TYPE A SUBUNIT ALPHA-1"/>
    <property type="match status" value="1"/>
</dbReference>
<evidence type="ECO:0000256" key="10">
    <source>
        <dbReference type="ARBA" id="ARBA00022989"/>
    </source>
</evidence>
<dbReference type="STRING" id="6216.A0A158QCL0"/>
<dbReference type="Gene3D" id="1.10.238.10">
    <property type="entry name" value="EF-hand"/>
    <property type="match status" value="1"/>
</dbReference>
<evidence type="ECO:0000256" key="12">
    <source>
        <dbReference type="ARBA" id="ARBA00023136"/>
    </source>
</evidence>
<evidence type="ECO:0000256" key="8">
    <source>
        <dbReference type="ARBA" id="ARBA00022837"/>
    </source>
</evidence>
<dbReference type="WBParaSite" id="HDID_0000164901-mRNA-1">
    <property type="protein sequence ID" value="HDID_0000164901-mRNA-1"/>
    <property type="gene ID" value="HDID_0000164901"/>
</dbReference>
<evidence type="ECO:0000256" key="11">
    <source>
        <dbReference type="ARBA" id="ARBA00023065"/>
    </source>
</evidence>
<keyword evidence="3" id="KW-0597">Phosphoprotein</keyword>
<evidence type="ECO:0000256" key="17">
    <source>
        <dbReference type="SAM" id="SignalP"/>
    </source>
</evidence>
<feature type="transmembrane region" description="Helical" evidence="16">
    <location>
        <begin position="337"/>
        <end position="354"/>
    </location>
</feature>
<feature type="transmembrane region" description="Helical" evidence="16">
    <location>
        <begin position="530"/>
        <end position="553"/>
    </location>
</feature>
<keyword evidence="2" id="KW-0813">Transport</keyword>
<dbReference type="GO" id="GO:0005891">
    <property type="term" value="C:voltage-gated calcium channel complex"/>
    <property type="evidence" value="ECO:0007669"/>
    <property type="project" value="TreeGrafter"/>
</dbReference>
<evidence type="ECO:0000256" key="1">
    <source>
        <dbReference type="ARBA" id="ARBA00004141"/>
    </source>
</evidence>
<feature type="compositionally biased region" description="Pro residues" evidence="15">
    <location>
        <begin position="1215"/>
        <end position="1233"/>
    </location>
</feature>
<dbReference type="Pfam" id="PF00520">
    <property type="entry name" value="Ion_trans"/>
    <property type="match status" value="2"/>
</dbReference>
<protein>
    <submittedName>
        <fullName evidence="19">Ca_chan_IQ domain-containing protein</fullName>
    </submittedName>
</protein>
<dbReference type="Gene3D" id="1.20.120.350">
    <property type="entry name" value="Voltage-gated potassium channels. Chain C"/>
    <property type="match status" value="2"/>
</dbReference>
<evidence type="ECO:0000256" key="15">
    <source>
        <dbReference type="SAM" id="MobiDB-lite"/>
    </source>
</evidence>
<feature type="transmembrane region" description="Helical" evidence="16">
    <location>
        <begin position="215"/>
        <end position="235"/>
    </location>
</feature>
<feature type="transmembrane region" description="Helical" evidence="16">
    <location>
        <begin position="256"/>
        <end position="281"/>
    </location>
</feature>
<keyword evidence="11" id="KW-0406">Ion transport</keyword>
<dbReference type="InterPro" id="IPR027359">
    <property type="entry name" value="Volt_channel_dom_sf"/>
</dbReference>
<keyword evidence="9" id="KW-0851">Voltage-gated channel</keyword>
<feature type="region of interest" description="Disordered" evidence="15">
    <location>
        <begin position="854"/>
        <end position="878"/>
    </location>
</feature>
<feature type="domain" description="Voltage-dependent calcium channel alpha-1 subunit IQ" evidence="18">
    <location>
        <begin position="776"/>
        <end position="809"/>
    </location>
</feature>
<name>A0A158QCL0_HYMDI</name>
<keyword evidence="8" id="KW-0106">Calcium</keyword>
<keyword evidence="6 16" id="KW-0812">Transmembrane</keyword>
<keyword evidence="14" id="KW-0407">Ion channel</keyword>
<dbReference type="FunFam" id="1.10.238.10:FF:000063">
    <property type="entry name" value="Voltage-dependent N-type calcium channel subunit alpha"/>
    <property type="match status" value="1"/>
</dbReference>
<dbReference type="InterPro" id="IPR031649">
    <property type="entry name" value="GPHH_dom"/>
</dbReference>
<evidence type="ECO:0000256" key="5">
    <source>
        <dbReference type="ARBA" id="ARBA00022673"/>
    </source>
</evidence>
<feature type="region of interest" description="Disordered" evidence="15">
    <location>
        <begin position="1018"/>
        <end position="1037"/>
    </location>
</feature>
<dbReference type="Gene3D" id="1.10.287.70">
    <property type="match status" value="2"/>
</dbReference>
<keyword evidence="12 16" id="KW-0472">Membrane</keyword>
<evidence type="ECO:0000256" key="7">
    <source>
        <dbReference type="ARBA" id="ARBA00022737"/>
    </source>
</evidence>
<accession>A0A158QCL0</accession>
<feature type="signal peptide" evidence="17">
    <location>
        <begin position="1"/>
        <end position="20"/>
    </location>
</feature>
<feature type="region of interest" description="Disordered" evidence="15">
    <location>
        <begin position="912"/>
        <end position="971"/>
    </location>
</feature>
<sequence length="1306" mass="148802">LRYFDLFIMIVICASSIALAAEDPVAENSTKNKILEHFDYAFTGVFTVEMVLKVIDLGVVLHPGAYCRDPWNILDAIVVFCALVAFTMNRNALRLGKPATSASAKNLNTIKSLRVLRVLRPLKTIKRVPKLKAVFDCVLSSLRNVLNILIVFVLFQFIFAVIAVQLFQGKFFYCNDASKLTPEECQGQYFDFNADGIPTTVWREWKAHGFNYDNVFYAMLTLFTVTTGEGWPGVLKNSMDATHQNQGPIEDYQQRMAIFYITFFVVFPFFFVNIFVALIIITFQKQGENELIDLELDKNQKRCVDFAINAHPLCRYMPKNKRSWKYRIWRLVVSTPFEYYIMVMIALNTLILMMKYHRQERRPSVATNIDTAQQNYHNYCNTLIFLNSAFTIMFSVECILKIMAFGPKYFLFTVVNSNLYRIFVHQFQNYFRDRWNIFDFITVIGSITDVLVSELQVRAILQFSFDAIVQSYVCFKENTVNDFVLCFQQSAFLSLGFLRLFRAARLIKLLRQGYTVRILLWTFIQSVKALPYVCLLIVILFFIYCIIGMQVFGNIKNDPMTQMNNHNNFQTFGSGILLLFRCATGENWQEVMLDCDAGRECEGSGTSCGSKTTYLYFVTFIFFSTFLMLNLFVAVIMDNFDYLTRDSSILGPHHLDEYVRVWAEYDPTARGRIHHSDMYEMLRNMEPPVGFGKKCPYRLAYRKLIRMNMPVDDNGTVHFTTTLFALIRESLGIKMGPAEIMDQRDNELRYSLHKLWPVQTKRMINILVPPDSELVYQKMTVGKIYAGMLILENYRMSKQPHEKDQSKSADLVARFFGAVTHNVHRSARNSETEDDSVHTGRWKSPTKVITKRVPKTKIPAGNTDNSIVQSKSPNRQASHLVTTTTAAAATQRNSAVPIAPTEDHELAALSRSSDLSSIEEEEEIPTNVAEPLEPVRSIPSGRLASRPIATYPTGTESWQREPPRPARFQQQAGPLPSLLTHQYHQGRALTAPYHGMITSGEKRPHDMSESISIGSLGLHKQHSADDTSGRSPIQPSAPKRIILSEFGKSEDFSNVPLPQPQSVVPNLRSQQIRRFSPTWQADLMRAYPVNRVSNVDNPNRSFYHHRGFAERHFITAPPNPAQPAPINADDYDPQYPHERPRMIAPSRPPLHSTRRPVYFNFPKLEQSPTGSGELEPGGGILEVESTRPIFRSTVAPWSTSHQPYFGGGGGGSVFTPPPLPPPPLPLNSPPPLPPPPQVVNRSLDSIPLRTRATSHQFYQQPYPPHPHQKLYVETGRPAVFSPLNPSDPHLPHSYLLNPHYPHYHLS</sequence>
<evidence type="ECO:0000256" key="4">
    <source>
        <dbReference type="ARBA" id="ARBA00022568"/>
    </source>
</evidence>
<dbReference type="FunFam" id="1.20.120.350:FF:000011">
    <property type="entry name" value="Voltage-dependent N-type calcium channel subunit alpha"/>
    <property type="match status" value="1"/>
</dbReference>
<keyword evidence="5" id="KW-0107">Calcium channel</keyword>
<evidence type="ECO:0000256" key="14">
    <source>
        <dbReference type="ARBA" id="ARBA00023303"/>
    </source>
</evidence>
<organism evidence="19">
    <name type="scientific">Hymenolepis diminuta</name>
    <name type="common">Rat tapeworm</name>
    <dbReference type="NCBI Taxonomy" id="6216"/>
    <lineage>
        <taxon>Eukaryota</taxon>
        <taxon>Metazoa</taxon>
        <taxon>Spiralia</taxon>
        <taxon>Lophotrochozoa</taxon>
        <taxon>Platyhelminthes</taxon>
        <taxon>Cestoda</taxon>
        <taxon>Eucestoda</taxon>
        <taxon>Cyclophyllidea</taxon>
        <taxon>Hymenolepididae</taxon>
        <taxon>Hymenolepis</taxon>
    </lineage>
</organism>
<dbReference type="InterPro" id="IPR014873">
    <property type="entry name" value="VDCC_a1su_IQ"/>
</dbReference>
<feature type="region of interest" description="Disordered" evidence="15">
    <location>
        <begin position="1203"/>
        <end position="1233"/>
    </location>
</feature>
<dbReference type="Pfam" id="PF16905">
    <property type="entry name" value="GPHH"/>
    <property type="match status" value="1"/>
</dbReference>
<evidence type="ECO:0000313" key="19">
    <source>
        <dbReference type="WBParaSite" id="HDID_0000164901-mRNA-1"/>
    </source>
</evidence>
<dbReference type="PANTHER" id="PTHR45628">
    <property type="entry name" value="VOLTAGE-DEPENDENT CALCIUM CHANNEL TYPE A SUBUNIT ALPHA-1"/>
    <property type="match status" value="1"/>
</dbReference>
<feature type="transmembrane region" description="Helical" evidence="16">
    <location>
        <begin position="145"/>
        <end position="167"/>
    </location>
</feature>
<feature type="transmembrane region" description="Helical" evidence="16">
    <location>
        <begin position="71"/>
        <end position="88"/>
    </location>
</feature>
<evidence type="ECO:0000256" key="3">
    <source>
        <dbReference type="ARBA" id="ARBA00022553"/>
    </source>
</evidence>
<evidence type="ECO:0000256" key="13">
    <source>
        <dbReference type="ARBA" id="ARBA00023180"/>
    </source>
</evidence>
<evidence type="ECO:0000256" key="6">
    <source>
        <dbReference type="ARBA" id="ARBA00022692"/>
    </source>
</evidence>
<keyword evidence="17" id="KW-0732">Signal</keyword>
<dbReference type="FunFam" id="1.10.287.70:FF:000068">
    <property type="entry name" value="Voltage-dependent N-type calcium channel subunit alpha"/>
    <property type="match status" value="1"/>
</dbReference>
<comment type="subcellular location">
    <subcellularLocation>
        <location evidence="1">Membrane</location>
        <topology evidence="1">Multi-pass membrane protein</topology>
    </subcellularLocation>
</comment>
<dbReference type="SMART" id="SM01062">
    <property type="entry name" value="Ca_chan_IQ"/>
    <property type="match status" value="1"/>
</dbReference>
<dbReference type="SUPFAM" id="SSF81324">
    <property type="entry name" value="Voltage-gated potassium channels"/>
    <property type="match status" value="2"/>
</dbReference>
<keyword evidence="13" id="KW-0325">Glycoprotein</keyword>
<dbReference type="GO" id="GO:0007268">
    <property type="term" value="P:chemical synaptic transmission"/>
    <property type="evidence" value="ECO:0007669"/>
    <property type="project" value="TreeGrafter"/>
</dbReference>
<dbReference type="Pfam" id="PF08763">
    <property type="entry name" value="Ca_chan_IQ"/>
    <property type="match status" value="1"/>
</dbReference>
<keyword evidence="4" id="KW-0109">Calcium transport</keyword>
<keyword evidence="7" id="KW-0677">Repeat</keyword>
<dbReference type="GO" id="GO:0098703">
    <property type="term" value="P:calcium ion import across plasma membrane"/>
    <property type="evidence" value="ECO:0007669"/>
    <property type="project" value="TreeGrafter"/>
</dbReference>
<dbReference type="InterPro" id="IPR050599">
    <property type="entry name" value="VDCC_alpha-1_subunit"/>
</dbReference>
<feature type="chain" id="PRO_5007630927" evidence="17">
    <location>
        <begin position="21"/>
        <end position="1306"/>
    </location>
</feature>
<evidence type="ECO:0000259" key="18">
    <source>
        <dbReference type="SMART" id="SM01062"/>
    </source>
</evidence>
<feature type="compositionally biased region" description="Polar residues" evidence="15">
    <location>
        <begin position="862"/>
        <end position="878"/>
    </location>
</feature>
<dbReference type="GO" id="GO:0008331">
    <property type="term" value="F:high voltage-gated calcium channel activity"/>
    <property type="evidence" value="ECO:0007669"/>
    <property type="project" value="TreeGrafter"/>
</dbReference>
<proteinExistence type="predicted"/>
<keyword evidence="10 16" id="KW-1133">Transmembrane helix</keyword>
<feature type="transmembrane region" description="Helical" evidence="16">
    <location>
        <begin position="614"/>
        <end position="637"/>
    </location>
</feature>
<evidence type="ECO:0000256" key="16">
    <source>
        <dbReference type="SAM" id="Phobius"/>
    </source>
</evidence>